<dbReference type="EMBL" id="QUSF01000011">
    <property type="protein sequence ID" value="RLW05293.1"/>
    <property type="molecule type" value="Genomic_DNA"/>
</dbReference>
<dbReference type="Gene3D" id="1.25.40.20">
    <property type="entry name" value="Ankyrin repeat-containing domain"/>
    <property type="match status" value="1"/>
</dbReference>
<dbReference type="PROSITE" id="PS50297">
    <property type="entry name" value="ANK_REP_REGION"/>
    <property type="match status" value="1"/>
</dbReference>
<dbReference type="STRING" id="44316.ENSEGOP00005004453"/>
<dbReference type="GO" id="GO:0010468">
    <property type="term" value="P:regulation of gene expression"/>
    <property type="evidence" value="ECO:0007669"/>
    <property type="project" value="TreeGrafter"/>
</dbReference>
<protein>
    <submittedName>
        <fullName evidence="4">Uncharacterized protein</fullName>
    </submittedName>
</protein>
<dbReference type="InterPro" id="IPR036770">
    <property type="entry name" value="Ankyrin_rpt-contain_sf"/>
</dbReference>
<evidence type="ECO:0000256" key="3">
    <source>
        <dbReference type="PROSITE-ProRule" id="PRU00023"/>
    </source>
</evidence>
<dbReference type="AlphaFoldDB" id="A0A3L8SQ01"/>
<keyword evidence="5" id="KW-1185">Reference proteome</keyword>
<dbReference type="PANTHER" id="PTHR24124:SF14">
    <property type="entry name" value="CHROMOSOME UNDETERMINED SCAFFOLD_25, WHOLE GENOME SHOTGUN SEQUENCE"/>
    <property type="match status" value="1"/>
</dbReference>
<accession>A0A3L8SQ01</accession>
<dbReference type="SMART" id="SM00248">
    <property type="entry name" value="ANK"/>
    <property type="match status" value="1"/>
</dbReference>
<dbReference type="Proteomes" id="UP000276834">
    <property type="component" value="Unassembled WGS sequence"/>
</dbReference>
<evidence type="ECO:0000313" key="5">
    <source>
        <dbReference type="Proteomes" id="UP000276834"/>
    </source>
</evidence>
<proteinExistence type="predicted"/>
<keyword evidence="1" id="KW-0677">Repeat</keyword>
<dbReference type="GO" id="GO:0005634">
    <property type="term" value="C:nucleus"/>
    <property type="evidence" value="ECO:0007669"/>
    <property type="project" value="TreeGrafter"/>
</dbReference>
<dbReference type="InterPro" id="IPR002110">
    <property type="entry name" value="Ankyrin_rpt"/>
</dbReference>
<sequence length="145" mass="15607">MCSLSAADAAEEVDLAVVYQAAANGDVNTLTAVIQEDPSILESCDREGCTPLMHAVSGRQVDTVKLLLKMGANINTQDACGRTSLSLATYLVPRLGQQGWSEGSKCADQTRFLFILQEEKKSTKHLVLDNSGIGFETLLQCQAEQ</sequence>
<dbReference type="Pfam" id="PF12796">
    <property type="entry name" value="Ank_2"/>
    <property type="match status" value="1"/>
</dbReference>
<dbReference type="SUPFAM" id="SSF48403">
    <property type="entry name" value="Ankyrin repeat"/>
    <property type="match status" value="1"/>
</dbReference>
<gene>
    <name evidence="4" type="ORF">DV515_00005385</name>
</gene>
<organism evidence="4 5">
    <name type="scientific">Chloebia gouldiae</name>
    <name type="common">Gouldian finch</name>
    <name type="synonym">Erythrura gouldiae</name>
    <dbReference type="NCBI Taxonomy" id="44316"/>
    <lineage>
        <taxon>Eukaryota</taxon>
        <taxon>Metazoa</taxon>
        <taxon>Chordata</taxon>
        <taxon>Craniata</taxon>
        <taxon>Vertebrata</taxon>
        <taxon>Euteleostomi</taxon>
        <taxon>Archelosauria</taxon>
        <taxon>Archosauria</taxon>
        <taxon>Dinosauria</taxon>
        <taxon>Saurischia</taxon>
        <taxon>Theropoda</taxon>
        <taxon>Coelurosauria</taxon>
        <taxon>Aves</taxon>
        <taxon>Neognathae</taxon>
        <taxon>Neoaves</taxon>
        <taxon>Telluraves</taxon>
        <taxon>Australaves</taxon>
        <taxon>Passeriformes</taxon>
        <taxon>Passeroidea</taxon>
        <taxon>Passeridae</taxon>
        <taxon>Chloebia</taxon>
    </lineage>
</organism>
<dbReference type="PANTHER" id="PTHR24124">
    <property type="entry name" value="ANKYRIN REPEAT FAMILY A"/>
    <property type="match status" value="1"/>
</dbReference>
<evidence type="ECO:0000313" key="4">
    <source>
        <dbReference type="EMBL" id="RLW05293.1"/>
    </source>
</evidence>
<keyword evidence="2 3" id="KW-0040">ANK repeat</keyword>
<dbReference type="PROSITE" id="PS50088">
    <property type="entry name" value="ANK_REPEAT"/>
    <property type="match status" value="1"/>
</dbReference>
<comment type="caution">
    <text evidence="4">The sequence shown here is derived from an EMBL/GenBank/DDBJ whole genome shotgun (WGS) entry which is preliminary data.</text>
</comment>
<feature type="repeat" description="ANK" evidence="3">
    <location>
        <begin position="47"/>
        <end position="79"/>
    </location>
</feature>
<dbReference type="OrthoDB" id="539213at2759"/>
<reference evidence="4 5" key="1">
    <citation type="journal article" date="2018" name="Proc. R. Soc. B">
        <title>A non-coding region near Follistatin controls head colour polymorphism in the Gouldian finch.</title>
        <authorList>
            <person name="Toomey M.B."/>
            <person name="Marques C.I."/>
            <person name="Andrade P."/>
            <person name="Araujo P.M."/>
            <person name="Sabatino S."/>
            <person name="Gazda M.A."/>
            <person name="Afonso S."/>
            <person name="Lopes R.J."/>
            <person name="Corbo J.C."/>
            <person name="Carneiro M."/>
        </authorList>
    </citation>
    <scope>NUCLEOTIDE SEQUENCE [LARGE SCALE GENOMIC DNA]</scope>
    <source>
        <strain evidence="4">Red01</strain>
        <tissue evidence="4">Muscle</tissue>
    </source>
</reference>
<evidence type="ECO:0000256" key="2">
    <source>
        <dbReference type="ARBA" id="ARBA00023043"/>
    </source>
</evidence>
<name>A0A3L8SQ01_CHLGU</name>
<evidence type="ECO:0000256" key="1">
    <source>
        <dbReference type="ARBA" id="ARBA00022737"/>
    </source>
</evidence>